<feature type="region of interest" description="Disordered" evidence="1">
    <location>
        <begin position="468"/>
        <end position="560"/>
    </location>
</feature>
<dbReference type="Proteomes" id="UP000007259">
    <property type="component" value="Chromosome 31"/>
</dbReference>
<keyword evidence="3" id="KW-1185">Reference proteome</keyword>
<reference evidence="2 3" key="1">
    <citation type="journal article" date="2011" name="Genome Res.">
        <title>Chromosome and gene copy number variation allow major structural change between species and strains of Leishmania.</title>
        <authorList>
            <person name="Rogers M.B."/>
            <person name="Hilley J.D."/>
            <person name="Dickens N.J."/>
            <person name="Wilkes J."/>
            <person name="Bates P.A."/>
            <person name="Depledge D.P."/>
            <person name="Harris D."/>
            <person name="Her Y."/>
            <person name="Herzyk P."/>
            <person name="Imamura H."/>
            <person name="Otto T.D."/>
            <person name="Sanders M."/>
            <person name="Seeger K."/>
            <person name="Dujardin J.C."/>
            <person name="Berriman M."/>
            <person name="Smith D.F."/>
            <person name="Hertz-Fowler C."/>
            <person name="Mottram J.C."/>
        </authorList>
    </citation>
    <scope>NUCLEOTIDE SEQUENCE [LARGE SCALE GENOMIC DNA]</scope>
    <source>
        <strain evidence="2 3">MHOM/GT/2001/U1103</strain>
    </source>
</reference>
<sequence>MSNAFEPRMSAMRARLSSLCHTVDQQEEEQQQQRRAVEHRYFMEVRGAGSAAAPAATQLIASTSTPPSSAPISRPITTKSQILRTDGISERDVNQVHSAPRKDTPFGHHFGASSPSASIPRTRAAKPASGVNAMLQLARHHASGSSSGAAATKDIVDFTGGRASPVPNAPATISPGAFAVNTREDTVDSSPVPLMPGGVAGLHSYGFRERFPSPRRLTASLAANAMDLVPRDGDGCTPHTTPRGESRITAADTTIVDPMLPDEESSFDAFRVVQERLRQKMKQLTALSPNPGVSLPTRGAPVESSVSEEATAHREGLPNRSLTGSRAVSDGEDSSPSPRPPPGTRAETATPTRSPSEHGSSSHDTIPLPPTSSCYQHAEGDVSIDVEVLSAAAEPDTENVRETLLFTHGPLHSSVVGDPDETAAVTREWQWTRCGVPPTNAGAANGPCGVFRDPTARHPRVSRMLSSDAHFNPTAAEQRVGSREYRWSPEVTTAERAQSGRGRSGRMAAGNQHGVLSAPRHSGSRHAPSSTSASRRSATREGSASTAARSCMSAPRAAARPKPISLNVEATILCPVTGAELFALLRMRGLIDSEGDTEEYRLPPVRCHRLYVTAEEHRQLKLLRQSLHSLVAEEQRQDIPSYQRVTVSARSRNAEFAPPPPVLRYMDV</sequence>
<evidence type="ECO:0000256" key="1">
    <source>
        <dbReference type="SAM" id="MobiDB-lite"/>
    </source>
</evidence>
<feature type="compositionally biased region" description="Low complexity" evidence="1">
    <location>
        <begin position="494"/>
        <end position="510"/>
    </location>
</feature>
<feature type="compositionally biased region" description="Polar residues" evidence="1">
    <location>
        <begin position="347"/>
        <end position="364"/>
    </location>
</feature>
<dbReference type="OMA" id="VRCHRLY"/>
<accession>E9B2T6</accession>
<dbReference type="PhylomeDB" id="E9B2T6"/>
<evidence type="ECO:0000313" key="3">
    <source>
        <dbReference type="Proteomes" id="UP000007259"/>
    </source>
</evidence>
<dbReference type="KEGG" id="lmi:LMXM_31_1600"/>
<dbReference type="RefSeq" id="XP_003878004.1">
    <property type="nucleotide sequence ID" value="XM_003877955.1"/>
</dbReference>
<dbReference type="VEuPathDB" id="TriTrypDB:LmxM.31.1600"/>
<feature type="compositionally biased region" description="Low complexity" evidence="1">
    <location>
        <begin position="525"/>
        <end position="550"/>
    </location>
</feature>
<name>E9B2T6_LEIMU</name>
<gene>
    <name evidence="2" type="ORF">LMXM_31_1600</name>
</gene>
<feature type="region of interest" description="Disordered" evidence="1">
    <location>
        <begin position="283"/>
        <end position="376"/>
    </location>
</feature>
<feature type="region of interest" description="Disordered" evidence="1">
    <location>
        <begin position="99"/>
        <end position="122"/>
    </location>
</feature>
<protein>
    <submittedName>
        <fullName evidence="2">Uncharacterized protein</fullName>
    </submittedName>
</protein>
<proteinExistence type="predicted"/>
<organism evidence="2 3">
    <name type="scientific">Leishmania mexicana (strain MHOM/GT/2001/U1103)</name>
    <dbReference type="NCBI Taxonomy" id="929439"/>
    <lineage>
        <taxon>Eukaryota</taxon>
        <taxon>Discoba</taxon>
        <taxon>Euglenozoa</taxon>
        <taxon>Kinetoplastea</taxon>
        <taxon>Metakinetoplastina</taxon>
        <taxon>Trypanosomatida</taxon>
        <taxon>Trypanosomatidae</taxon>
        <taxon>Leishmaniinae</taxon>
        <taxon>Leishmania</taxon>
    </lineage>
</organism>
<dbReference type="EMBL" id="FR799584">
    <property type="protein sequence ID" value="CBZ29550.1"/>
    <property type="molecule type" value="Genomic_DNA"/>
</dbReference>
<dbReference type="AlphaFoldDB" id="E9B2T6"/>
<evidence type="ECO:0000313" key="2">
    <source>
        <dbReference type="EMBL" id="CBZ29550.1"/>
    </source>
</evidence>
<dbReference type="OrthoDB" id="246306at2759"/>
<dbReference type="GeneID" id="13453595"/>